<reference evidence="2" key="1">
    <citation type="submission" date="2021-01" db="EMBL/GenBank/DDBJ databases">
        <title>Whole genome shotgun sequence of Actinoplanes capillaceus NBRC 16408.</title>
        <authorList>
            <person name="Komaki H."/>
            <person name="Tamura T."/>
        </authorList>
    </citation>
    <scope>NUCLEOTIDE SEQUENCE [LARGE SCALE GENOMIC DNA]</scope>
    <source>
        <strain evidence="2">NBRC 16408</strain>
    </source>
</reference>
<comment type="caution">
    <text evidence="2">The sequence shown here is derived from an EMBL/GenBank/DDBJ whole genome shotgun (WGS) entry which is preliminary data.</text>
</comment>
<feature type="chain" id="PRO_5045630045" description="Lipoprotein" evidence="1">
    <location>
        <begin position="22"/>
        <end position="202"/>
    </location>
</feature>
<evidence type="ECO:0008006" key="3">
    <source>
        <dbReference type="Google" id="ProtNLM"/>
    </source>
</evidence>
<accession>A0ABQ3WQF0</accession>
<evidence type="ECO:0000313" key="2">
    <source>
        <dbReference type="EMBL" id="GID48423.1"/>
    </source>
</evidence>
<protein>
    <recommendedName>
        <fullName evidence="3">Lipoprotein</fullName>
    </recommendedName>
</protein>
<proteinExistence type="predicted"/>
<gene>
    <name evidence="2" type="ORF">Aca07nite_56980</name>
</gene>
<feature type="signal peptide" evidence="1">
    <location>
        <begin position="1"/>
        <end position="21"/>
    </location>
</feature>
<organism evidence="2">
    <name type="scientific">Actinoplanes campanulatus</name>
    <dbReference type="NCBI Taxonomy" id="113559"/>
    <lineage>
        <taxon>Bacteria</taxon>
        <taxon>Bacillati</taxon>
        <taxon>Actinomycetota</taxon>
        <taxon>Actinomycetes</taxon>
        <taxon>Micromonosporales</taxon>
        <taxon>Micromonosporaceae</taxon>
        <taxon>Actinoplanes</taxon>
    </lineage>
</organism>
<dbReference type="EMBL" id="BOMF01000105">
    <property type="protein sequence ID" value="GID48423.1"/>
    <property type="molecule type" value="Genomic_DNA"/>
</dbReference>
<keyword evidence="1" id="KW-0732">Signal</keyword>
<name>A0ABQ3WQF0_9ACTN</name>
<evidence type="ECO:0000256" key="1">
    <source>
        <dbReference type="SAM" id="SignalP"/>
    </source>
</evidence>
<dbReference type="RefSeq" id="WP_204298613.1">
    <property type="nucleotide sequence ID" value="NZ_BAAAGQ010000016.1"/>
</dbReference>
<sequence>MRSQRVLSIAVALLACGLAGCGDVSEPSGDKSTATKQQTYHLDDREIEKGEDLQTRLMADGSVSRSDYEQAVKAVGECFARHNLKFTDEGWDPVGNQTIDFTFGNPELSDDEVLGYGDGCQKVYLERIQESFVASSEPVMDPAILKASQNCLSKQGIQTTRNETNIEDLVASAGKAAFDDVLNCVKESAQTLHPNRSLNIGV</sequence>
<dbReference type="PROSITE" id="PS51257">
    <property type="entry name" value="PROKAR_LIPOPROTEIN"/>
    <property type="match status" value="1"/>
</dbReference>